<protein>
    <submittedName>
        <fullName evidence="1">Uncharacterized protein</fullName>
    </submittedName>
</protein>
<organism evidence="1 2">
    <name type="scientific">Paractinoplanes toevensis</name>
    <dbReference type="NCBI Taxonomy" id="571911"/>
    <lineage>
        <taxon>Bacteria</taxon>
        <taxon>Bacillati</taxon>
        <taxon>Actinomycetota</taxon>
        <taxon>Actinomycetes</taxon>
        <taxon>Micromonosporales</taxon>
        <taxon>Micromonosporaceae</taxon>
        <taxon>Paractinoplanes</taxon>
    </lineage>
</organism>
<dbReference type="RefSeq" id="WP_213013472.1">
    <property type="nucleotide sequence ID" value="NZ_BOQN01000160.1"/>
</dbReference>
<accession>A0A919WCY3</accession>
<dbReference type="AlphaFoldDB" id="A0A919WCY3"/>
<reference evidence="1 2" key="1">
    <citation type="submission" date="2021-03" db="EMBL/GenBank/DDBJ databases">
        <title>Whole genome shotgun sequence of Actinoplanes toevensis NBRC 105298.</title>
        <authorList>
            <person name="Komaki H."/>
            <person name="Tamura T."/>
        </authorList>
    </citation>
    <scope>NUCLEOTIDE SEQUENCE [LARGE SCALE GENOMIC DNA]</scope>
    <source>
        <strain evidence="1 2">NBRC 105298</strain>
    </source>
</reference>
<evidence type="ECO:0000313" key="1">
    <source>
        <dbReference type="EMBL" id="GIM97847.1"/>
    </source>
</evidence>
<proteinExistence type="predicted"/>
<evidence type="ECO:0000313" key="2">
    <source>
        <dbReference type="Proteomes" id="UP000677082"/>
    </source>
</evidence>
<dbReference type="Proteomes" id="UP000677082">
    <property type="component" value="Unassembled WGS sequence"/>
</dbReference>
<name>A0A919WCY3_9ACTN</name>
<sequence length="197" mass="20802">MPVVSTVLTAVGTAVVTAVLSAVVPQVEAATRSAVNYVIGGDRPCGSGTARHAEDLARRDVVPTSVHRDQVVRIFAPDAAGCHAILASREPNRTFTIHGECTNSSGVPGDFRCKLQPSKLCKADGKAPKLTIWMSIFAVDNEGLQRLVSSEILGAEVPAGMAGYERFKKIVGEDRIVHSEEAAPTAVEEAVEPCPDL</sequence>
<gene>
    <name evidence="1" type="ORF">Ato02nite_096400</name>
</gene>
<comment type="caution">
    <text evidence="1">The sequence shown here is derived from an EMBL/GenBank/DDBJ whole genome shotgun (WGS) entry which is preliminary data.</text>
</comment>
<dbReference type="EMBL" id="BOQN01000160">
    <property type="protein sequence ID" value="GIM97847.1"/>
    <property type="molecule type" value="Genomic_DNA"/>
</dbReference>
<keyword evidence="2" id="KW-1185">Reference proteome</keyword>